<dbReference type="EMBL" id="AP019527">
    <property type="protein sequence ID" value="BBI90364.1"/>
    <property type="molecule type" value="Genomic_DNA"/>
</dbReference>
<keyword evidence="4" id="KW-0255">Endonuclease</keyword>
<dbReference type="Proteomes" id="UP000291120">
    <property type="component" value="Segment"/>
</dbReference>
<dbReference type="SUPFAM" id="SSF64496">
    <property type="entry name" value="DNA-binding domain of intron-encoded endonucleases"/>
    <property type="match status" value="1"/>
</dbReference>
<dbReference type="InterPro" id="IPR044925">
    <property type="entry name" value="His-Me_finger_sf"/>
</dbReference>
<dbReference type="GO" id="GO:0016788">
    <property type="term" value="F:hydrolase activity, acting on ester bonds"/>
    <property type="evidence" value="ECO:0007669"/>
    <property type="project" value="InterPro"/>
</dbReference>
<name>A0A455VJS9_9CAUD</name>
<dbReference type="RefSeq" id="YP_009900341.1">
    <property type="nucleotide sequence ID" value="NC_049805.1"/>
</dbReference>
<dbReference type="KEGG" id="vg:56132560"/>
<dbReference type="InterPro" id="IPR054307">
    <property type="entry name" value="I-HmuI_NUMOD-like"/>
</dbReference>
<protein>
    <submittedName>
        <fullName evidence="4">HNH endonuclease family protein</fullName>
    </submittedName>
</protein>
<dbReference type="InterPro" id="IPR003647">
    <property type="entry name" value="Intron_nuc_1_rpt"/>
</dbReference>
<feature type="domain" description="DNA endonuclease I-HmuI-like NUMOD-like" evidence="3">
    <location>
        <begin position="131"/>
        <end position="164"/>
    </location>
</feature>
<keyword evidence="4" id="KW-0540">Nuclease</keyword>
<feature type="domain" description="HNH nuclease" evidence="2">
    <location>
        <begin position="65"/>
        <end position="107"/>
    </location>
</feature>
<dbReference type="InterPro" id="IPR010902">
    <property type="entry name" value="NUMOD4"/>
</dbReference>
<evidence type="ECO:0000259" key="1">
    <source>
        <dbReference type="Pfam" id="PF07463"/>
    </source>
</evidence>
<organism evidence="4 5">
    <name type="scientific">Lactococcus phage phiQ1</name>
    <dbReference type="NCBI Taxonomy" id="2488571"/>
    <lineage>
        <taxon>Viruses</taxon>
        <taxon>Duplodnaviria</taxon>
        <taxon>Heunggongvirae</taxon>
        <taxon>Uroviricota</taxon>
        <taxon>Caudoviricetes</taxon>
        <taxon>Teubervirus</taxon>
        <taxon>Teubervirus Q1</taxon>
    </lineage>
</organism>
<dbReference type="SMART" id="SM00497">
    <property type="entry name" value="IENR1"/>
    <property type="match status" value="1"/>
</dbReference>
<dbReference type="GeneID" id="56132560"/>
<evidence type="ECO:0000313" key="4">
    <source>
        <dbReference type="EMBL" id="BBI90364.1"/>
    </source>
</evidence>
<accession>A0A455VJS9</accession>
<evidence type="ECO:0000313" key="5">
    <source>
        <dbReference type="Proteomes" id="UP000291120"/>
    </source>
</evidence>
<dbReference type="InterPro" id="IPR036388">
    <property type="entry name" value="WH-like_DNA-bd_sf"/>
</dbReference>
<dbReference type="Pfam" id="PF07463">
    <property type="entry name" value="NUMOD4"/>
    <property type="match status" value="1"/>
</dbReference>
<dbReference type="Pfam" id="PF13392">
    <property type="entry name" value="HNH_3"/>
    <property type="match status" value="1"/>
</dbReference>
<dbReference type="Gene3D" id="3.90.75.20">
    <property type="match status" value="1"/>
</dbReference>
<dbReference type="SUPFAM" id="SSF54060">
    <property type="entry name" value="His-Me finger endonucleases"/>
    <property type="match status" value="1"/>
</dbReference>
<dbReference type="Gene3D" id="1.10.10.10">
    <property type="entry name" value="Winged helix-like DNA-binding domain superfamily/Winged helix DNA-binding domain"/>
    <property type="match status" value="1"/>
</dbReference>
<keyword evidence="5" id="KW-1185">Reference proteome</keyword>
<keyword evidence="4" id="KW-0378">Hydrolase</keyword>
<dbReference type="Pfam" id="PF22083">
    <property type="entry name" value="I-HmuI_NUMOD-like"/>
    <property type="match status" value="1"/>
</dbReference>
<evidence type="ECO:0000259" key="2">
    <source>
        <dbReference type="Pfam" id="PF13392"/>
    </source>
</evidence>
<dbReference type="GO" id="GO:0004519">
    <property type="term" value="F:endonuclease activity"/>
    <property type="evidence" value="ECO:0007669"/>
    <property type="project" value="UniProtKB-KW"/>
</dbReference>
<evidence type="ECO:0000259" key="3">
    <source>
        <dbReference type="Pfam" id="PF22083"/>
    </source>
</evidence>
<dbReference type="InterPro" id="IPR003615">
    <property type="entry name" value="HNH_nuc"/>
</dbReference>
<sequence length="178" mass="20617">MTENWKDIKGYKGLYEVSNLGRVRSVDRITRHGRKRKSQIRKPELSNVGYQRIWLCKDGKETRFAVHRLVAQTFIPNTENKPVVNHINEIKTDNRVENLEWVTHSENLNHGTAMQRSADKRSKAVTNGVQIFKSIMEAERVTGVHNSNIAKCLKGKRKTSGGYKWQYINDSNSHLERD</sequence>
<reference evidence="4 5" key="1">
    <citation type="submission" date="2019-03" db="EMBL/GenBank/DDBJ databases">
        <title>Complete genome sequencing analysis of lytic phage phiQ1.</title>
        <authorList>
            <person name="Kimuro A."/>
            <person name="Yamasaka A."/>
            <person name="Fujino Y."/>
            <person name="Doi K."/>
        </authorList>
    </citation>
    <scope>NUCLEOTIDE SEQUENCE [LARGE SCALE GENOMIC DNA]</scope>
    <source>
        <strain evidence="5">phiQ1</strain>
    </source>
</reference>
<proteinExistence type="predicted"/>
<feature type="domain" description="NUMOD4" evidence="1">
    <location>
        <begin position="3"/>
        <end position="53"/>
    </location>
</feature>